<evidence type="ECO:0000313" key="2">
    <source>
        <dbReference type="Proteomes" id="UP001150924"/>
    </source>
</evidence>
<protein>
    <submittedName>
        <fullName evidence="1">Uncharacterized protein</fullName>
    </submittedName>
</protein>
<keyword evidence="2" id="KW-1185">Reference proteome</keyword>
<accession>A0A9X3ENN7</accession>
<dbReference type="RefSeq" id="WP_267769496.1">
    <property type="nucleotide sequence ID" value="NZ_JAPNKE010000002.1"/>
</dbReference>
<organism evidence="1 2">
    <name type="scientific">Nannocystis pusilla</name>
    <dbReference type="NCBI Taxonomy" id="889268"/>
    <lineage>
        <taxon>Bacteria</taxon>
        <taxon>Pseudomonadati</taxon>
        <taxon>Myxococcota</taxon>
        <taxon>Polyangia</taxon>
        <taxon>Nannocystales</taxon>
        <taxon>Nannocystaceae</taxon>
        <taxon>Nannocystis</taxon>
    </lineage>
</organism>
<dbReference type="AlphaFoldDB" id="A0A9X3ENN7"/>
<comment type="caution">
    <text evidence="1">The sequence shown here is derived from an EMBL/GenBank/DDBJ whole genome shotgun (WGS) entry which is preliminary data.</text>
</comment>
<name>A0A9X3ENN7_9BACT</name>
<proteinExistence type="predicted"/>
<dbReference type="EMBL" id="JAPNKE010000002">
    <property type="protein sequence ID" value="MCY1007006.1"/>
    <property type="molecule type" value="Genomic_DNA"/>
</dbReference>
<evidence type="ECO:0000313" key="1">
    <source>
        <dbReference type="EMBL" id="MCY1007006.1"/>
    </source>
</evidence>
<reference evidence="1" key="1">
    <citation type="submission" date="2022-11" db="EMBL/GenBank/DDBJ databases">
        <title>Minimal conservation of predation-associated metabolite biosynthetic gene clusters underscores biosynthetic potential of Myxococcota including descriptions for ten novel species: Archangium lansinium sp. nov., Myxococcus landrumus sp. nov., Nannocystis bai.</title>
        <authorList>
            <person name="Ahearne A."/>
            <person name="Stevens C."/>
            <person name="Phillips K."/>
        </authorList>
    </citation>
    <scope>NUCLEOTIDE SEQUENCE</scope>
    <source>
        <strain evidence="1">Na p29</strain>
    </source>
</reference>
<sequence>MKPIEICQHLGQGHIDAYYDELSGKEVREVLKAGGCSVNVPPTAYTQAARRRAWRRRFDTELTGGNDNLALALLLEWLMRHHRQMLVDYLDFLGVKHTMGETDEDFCVTNPPEKLREGVAELLKKYPPAHVASYLLLVGHLQDTPVFDQTPEVLKALGVEDAAAGEYIEKHKQTYKPRMRQQQAAS</sequence>
<dbReference type="Proteomes" id="UP001150924">
    <property type="component" value="Unassembled WGS sequence"/>
</dbReference>
<gene>
    <name evidence="1" type="ORF">OV079_15865</name>
</gene>